<dbReference type="Pfam" id="PF01535">
    <property type="entry name" value="PPR"/>
    <property type="match status" value="4"/>
</dbReference>
<evidence type="ECO:0000256" key="1">
    <source>
        <dbReference type="ARBA" id="ARBA00022737"/>
    </source>
</evidence>
<dbReference type="NCBIfam" id="TIGR00756">
    <property type="entry name" value="PPR"/>
    <property type="match status" value="4"/>
</dbReference>
<dbReference type="PROSITE" id="PS51375">
    <property type="entry name" value="PPR"/>
    <property type="match status" value="3"/>
</dbReference>
<dbReference type="FunFam" id="1.25.40.10:FF:000090">
    <property type="entry name" value="Pentatricopeptide repeat-containing protein, chloroplastic"/>
    <property type="match status" value="1"/>
</dbReference>
<keyword evidence="1" id="KW-0677">Repeat</keyword>
<dbReference type="AlphaFoldDB" id="A0AAX6GWW7"/>
<dbReference type="Proteomes" id="UP001140949">
    <property type="component" value="Unassembled WGS sequence"/>
</dbReference>
<feature type="repeat" description="PPR" evidence="2">
    <location>
        <begin position="174"/>
        <end position="208"/>
    </location>
</feature>
<sequence>MLRRCLTPYDFVQLLSSAAKSHSLSVGVRSHSFLLKLGFLSNPFVATSLLNLYSQCSQLSAAQQLFDEMPHRSVVTWNALIRAHSQSPDPILAIGNFSMMLSAGISPSPSSVSIALVAASRVAELHVGTMLHCVGSKLGLCCGLVLGTALVDMYSKCYDTDAARRVFDEMEERNVVTWTSLVTGYAVDRRPDDAMALFREMRRRGVGANLVTYNSLLTSFTRFQDLDCGNQVHCLVVREGMDSDCYVSVTLLTMYSNCGSLEYFVKICGSGPCRELIFCNAVIAGYLRLGEGRQALGKFLDMSRECVGADFFTFASVLRAIGVLSALEEGRQTHGLILKHGHASNVVLQNGLVSMYAKCGVIHDSKKVFSSMDDPDLVSWNSLLSGCAQHGYGGEAVELFEKMRRVGVRPDQATFLSVISACSHVGLVDKGLEYFYLMRRADSLAVAGVEHYACVVDLLGRAGLLEEAESFVNSMPVRPGISVYKALLSACRVHGNVEIAKRTAEHLAWIYPDDSSSHVLLANVFAADGCWENAAGERRAMWQKGTRKKPAWSLIEEYMPNEMIATA</sequence>
<gene>
    <name evidence="3" type="ORF">M6B38_342660</name>
</gene>
<dbReference type="GO" id="GO:0003729">
    <property type="term" value="F:mRNA binding"/>
    <property type="evidence" value="ECO:0007669"/>
    <property type="project" value="UniProtKB-ARBA"/>
</dbReference>
<dbReference type="InterPro" id="IPR002885">
    <property type="entry name" value="PPR_rpt"/>
</dbReference>
<dbReference type="InterPro" id="IPR046960">
    <property type="entry name" value="PPR_At4g14850-like_plant"/>
</dbReference>
<feature type="repeat" description="PPR" evidence="2">
    <location>
        <begin position="73"/>
        <end position="107"/>
    </location>
</feature>
<dbReference type="Gene3D" id="1.25.40.10">
    <property type="entry name" value="Tetratricopeptide repeat domain"/>
    <property type="match status" value="4"/>
</dbReference>
<evidence type="ECO:0000313" key="4">
    <source>
        <dbReference type="Proteomes" id="UP001140949"/>
    </source>
</evidence>
<evidence type="ECO:0000313" key="3">
    <source>
        <dbReference type="EMBL" id="KAJ6832993.1"/>
    </source>
</evidence>
<reference evidence="3" key="2">
    <citation type="submission" date="2023-04" db="EMBL/GenBank/DDBJ databases">
        <authorList>
            <person name="Bruccoleri R.E."/>
            <person name="Oakeley E.J."/>
            <person name="Faust A.-M."/>
            <person name="Dessus-Babus S."/>
            <person name="Altorfer M."/>
            <person name="Burckhardt D."/>
            <person name="Oertli M."/>
            <person name="Naumann U."/>
            <person name="Petersen F."/>
            <person name="Wong J."/>
        </authorList>
    </citation>
    <scope>NUCLEOTIDE SEQUENCE</scope>
    <source>
        <strain evidence="3">GSM-AAB239-AS_SAM_17_03QT</strain>
        <tissue evidence="3">Leaf</tissue>
    </source>
</reference>
<dbReference type="PANTHER" id="PTHR47926">
    <property type="entry name" value="PENTATRICOPEPTIDE REPEAT-CONTAINING PROTEIN"/>
    <property type="match status" value="1"/>
</dbReference>
<reference evidence="3" key="1">
    <citation type="journal article" date="2023" name="GigaByte">
        <title>Genome assembly of the bearded iris, Iris pallida Lam.</title>
        <authorList>
            <person name="Bruccoleri R.E."/>
            <person name="Oakeley E.J."/>
            <person name="Faust A.M.E."/>
            <person name="Altorfer M."/>
            <person name="Dessus-Babus S."/>
            <person name="Burckhardt D."/>
            <person name="Oertli M."/>
            <person name="Naumann U."/>
            <person name="Petersen F."/>
            <person name="Wong J."/>
        </authorList>
    </citation>
    <scope>NUCLEOTIDE SEQUENCE</scope>
    <source>
        <strain evidence="3">GSM-AAB239-AS_SAM_17_03QT</strain>
    </source>
</reference>
<comment type="caution">
    <text evidence="3">The sequence shown here is derived from an EMBL/GenBank/DDBJ whole genome shotgun (WGS) entry which is preliminary data.</text>
</comment>
<dbReference type="PANTHER" id="PTHR47926:SF342">
    <property type="entry name" value="TETRATRICOPEPTIDE-LIKE HELICAL DOMAIN-CONTAINING PROTEIN-RELATED"/>
    <property type="match status" value="1"/>
</dbReference>
<proteinExistence type="predicted"/>
<accession>A0AAX6GWW7</accession>
<evidence type="ECO:0000256" key="2">
    <source>
        <dbReference type="PROSITE-ProRule" id="PRU00708"/>
    </source>
</evidence>
<protein>
    <submittedName>
        <fullName evidence="3">Pentatricopeptide repeat-containing protein-like, chloroplastic</fullName>
    </submittedName>
</protein>
<dbReference type="Pfam" id="PF13041">
    <property type="entry name" value="PPR_2"/>
    <property type="match status" value="2"/>
</dbReference>
<organism evidence="3 4">
    <name type="scientific">Iris pallida</name>
    <name type="common">Sweet iris</name>
    <dbReference type="NCBI Taxonomy" id="29817"/>
    <lineage>
        <taxon>Eukaryota</taxon>
        <taxon>Viridiplantae</taxon>
        <taxon>Streptophyta</taxon>
        <taxon>Embryophyta</taxon>
        <taxon>Tracheophyta</taxon>
        <taxon>Spermatophyta</taxon>
        <taxon>Magnoliopsida</taxon>
        <taxon>Liliopsida</taxon>
        <taxon>Asparagales</taxon>
        <taxon>Iridaceae</taxon>
        <taxon>Iridoideae</taxon>
        <taxon>Irideae</taxon>
        <taxon>Iris</taxon>
    </lineage>
</organism>
<dbReference type="FunFam" id="1.25.40.10:FF:000073">
    <property type="entry name" value="Pentatricopeptide repeat-containing protein chloroplastic"/>
    <property type="match status" value="1"/>
</dbReference>
<dbReference type="Pfam" id="PF20431">
    <property type="entry name" value="E_motif"/>
    <property type="match status" value="1"/>
</dbReference>
<feature type="repeat" description="PPR" evidence="2">
    <location>
        <begin position="376"/>
        <end position="410"/>
    </location>
</feature>
<dbReference type="InterPro" id="IPR046848">
    <property type="entry name" value="E_motif"/>
</dbReference>
<name>A0AAX6GWW7_IRIPA</name>
<dbReference type="InterPro" id="IPR011990">
    <property type="entry name" value="TPR-like_helical_dom_sf"/>
</dbReference>
<keyword evidence="4" id="KW-1185">Reference proteome</keyword>
<dbReference type="EMBL" id="JANAVB010015600">
    <property type="protein sequence ID" value="KAJ6832993.1"/>
    <property type="molecule type" value="Genomic_DNA"/>
</dbReference>
<dbReference type="GO" id="GO:0009451">
    <property type="term" value="P:RNA modification"/>
    <property type="evidence" value="ECO:0007669"/>
    <property type="project" value="InterPro"/>
</dbReference>